<keyword evidence="1" id="KW-0472">Membrane</keyword>
<evidence type="ECO:0000256" key="1">
    <source>
        <dbReference type="SAM" id="Phobius"/>
    </source>
</evidence>
<reference evidence="3" key="1">
    <citation type="submission" date="2015-12" db="EMBL/GenBank/DDBJ databases">
        <authorList>
            <person name="Sencilo A."/>
            <person name="Bamford D.H."/>
            <person name="Roine E."/>
        </authorList>
    </citation>
    <scope>NUCLEOTIDE SEQUENCE [LARGE SCALE GENOMIC DNA]</scope>
</reference>
<dbReference type="EMBL" id="KU230356">
    <property type="protein sequence ID" value="ALY07544.1"/>
    <property type="molecule type" value="Genomic_DNA"/>
</dbReference>
<keyword evidence="3" id="KW-1185">Reference proteome</keyword>
<sequence length="80" mass="9045">MTLETNTKFTGMIMFSLLNLLIGSAALSTLSKVSQTADETVRMRVELANLSKSLDNYVATHTEQWRLIDARLRDVESKIR</sequence>
<keyword evidence="1" id="KW-0812">Transmembrane</keyword>
<feature type="transmembrane region" description="Helical" evidence="1">
    <location>
        <begin position="12"/>
        <end position="33"/>
    </location>
</feature>
<evidence type="ECO:0000313" key="3">
    <source>
        <dbReference type="Proteomes" id="UP000225722"/>
    </source>
</evidence>
<name>A0A1L2BWY1_9CAUD</name>
<evidence type="ECO:0000313" key="2">
    <source>
        <dbReference type="EMBL" id="ALY07544.1"/>
    </source>
</evidence>
<dbReference type="Proteomes" id="UP000225722">
    <property type="component" value="Segment"/>
</dbReference>
<gene>
    <name evidence="2" type="ORF">2AV2_92</name>
</gene>
<accession>A0A1L2BWY1</accession>
<proteinExistence type="predicted"/>
<keyword evidence="1" id="KW-1133">Transmembrane helix</keyword>
<protein>
    <submittedName>
        <fullName evidence="2">Uncharacterized protein</fullName>
    </submittedName>
</protein>
<organism evidence="2 3">
    <name type="scientific">Nodularia phage vB_NpeS-2AV2</name>
    <dbReference type="NCBI Taxonomy" id="1777122"/>
    <lineage>
        <taxon>Viruses</taxon>
        <taxon>Duplodnaviria</taxon>
        <taxon>Heunggongvirae</taxon>
        <taxon>Uroviricota</taxon>
        <taxon>Caudoviricetes</taxon>
        <taxon>Ravarandavirus</taxon>
        <taxon>Ravarandavirus rv2AV2</taxon>
    </lineage>
</organism>